<dbReference type="EMBL" id="JBBHJY010000003">
    <property type="protein sequence ID" value="MEJ6009800.1"/>
    <property type="molecule type" value="Genomic_DNA"/>
</dbReference>
<comment type="caution">
    <text evidence="2">The sequence shown here is derived from an EMBL/GenBank/DDBJ whole genome shotgun (WGS) entry which is preliminary data.</text>
</comment>
<proteinExistence type="predicted"/>
<dbReference type="RefSeq" id="WP_339966089.1">
    <property type="nucleotide sequence ID" value="NZ_JBBHJY010000003.1"/>
</dbReference>
<dbReference type="PANTHER" id="PTHR43798:SF33">
    <property type="entry name" value="HYDROLASE, PUTATIVE (AFU_ORTHOLOGUE AFUA_2G14860)-RELATED"/>
    <property type="match status" value="1"/>
</dbReference>
<reference evidence="2 3" key="1">
    <citation type="submission" date="2024-03" db="EMBL/GenBank/DDBJ databases">
        <authorList>
            <person name="Jo J.-H."/>
        </authorList>
    </citation>
    <scope>NUCLEOTIDE SEQUENCE [LARGE SCALE GENOMIC DNA]</scope>
    <source>
        <strain evidence="2 3">AS3R-12</strain>
    </source>
</reference>
<protein>
    <submittedName>
        <fullName evidence="2">Alpha/beta hydrolase</fullName>
    </submittedName>
</protein>
<keyword evidence="3" id="KW-1185">Reference proteome</keyword>
<accession>A0ABU8S7K1</accession>
<dbReference type="SUPFAM" id="SSF53474">
    <property type="entry name" value="alpha/beta-Hydrolases"/>
    <property type="match status" value="1"/>
</dbReference>
<dbReference type="Proteomes" id="UP001379235">
    <property type="component" value="Unassembled WGS sequence"/>
</dbReference>
<gene>
    <name evidence="2" type="ORF">WG900_07700</name>
</gene>
<organism evidence="2 3">
    <name type="scientific">Novosphingobium aquae</name>
    <dbReference type="NCBI Taxonomy" id="3133435"/>
    <lineage>
        <taxon>Bacteria</taxon>
        <taxon>Pseudomonadati</taxon>
        <taxon>Pseudomonadota</taxon>
        <taxon>Alphaproteobacteria</taxon>
        <taxon>Sphingomonadales</taxon>
        <taxon>Sphingomonadaceae</taxon>
        <taxon>Novosphingobium</taxon>
    </lineage>
</organism>
<dbReference type="Gene3D" id="3.40.50.1820">
    <property type="entry name" value="alpha/beta hydrolase"/>
    <property type="match status" value="1"/>
</dbReference>
<dbReference type="InterPro" id="IPR050266">
    <property type="entry name" value="AB_hydrolase_sf"/>
</dbReference>
<feature type="domain" description="AB hydrolase-1" evidence="1">
    <location>
        <begin position="64"/>
        <end position="305"/>
    </location>
</feature>
<sequence>MKWLGRLIIALLLIAGASVLALRAGLGETDRAAAIERWAGPPSRFVEVDGVPIHVVEEGQGPVVVLLHGSIVDLAEWDDVAARLKGSYRVVRFSWPPYGLSGPDPKGEYTTPRAADLMDGLMKALGHDKFAVVATSNGSNVALEYNRRYPGHATAMAFSMLPLERPSQTRKIDWRLKAMLTFHKNFVPDWRHKEFWRLVLKDTTPPSFTPRPEIAERMRDMNNLPGALDRQAQYIAANAKLFKTSDVGAVAESVRVPVLLQWCSYDTVISQGAQASVKRFTNTKVELIEYPQLGHFPMWENPELFTRDLKAFLDRQAAPATAG</sequence>
<dbReference type="Pfam" id="PF12697">
    <property type="entry name" value="Abhydrolase_6"/>
    <property type="match status" value="1"/>
</dbReference>
<dbReference type="GO" id="GO:0016787">
    <property type="term" value="F:hydrolase activity"/>
    <property type="evidence" value="ECO:0007669"/>
    <property type="project" value="UniProtKB-KW"/>
</dbReference>
<name>A0ABU8S7K1_9SPHN</name>
<evidence type="ECO:0000313" key="2">
    <source>
        <dbReference type="EMBL" id="MEJ6009800.1"/>
    </source>
</evidence>
<dbReference type="PANTHER" id="PTHR43798">
    <property type="entry name" value="MONOACYLGLYCEROL LIPASE"/>
    <property type="match status" value="1"/>
</dbReference>
<evidence type="ECO:0000259" key="1">
    <source>
        <dbReference type="Pfam" id="PF12697"/>
    </source>
</evidence>
<keyword evidence="2" id="KW-0378">Hydrolase</keyword>
<dbReference type="InterPro" id="IPR029058">
    <property type="entry name" value="AB_hydrolase_fold"/>
</dbReference>
<evidence type="ECO:0000313" key="3">
    <source>
        <dbReference type="Proteomes" id="UP001379235"/>
    </source>
</evidence>
<dbReference type="InterPro" id="IPR000073">
    <property type="entry name" value="AB_hydrolase_1"/>
</dbReference>